<dbReference type="InterPro" id="IPR052337">
    <property type="entry name" value="SAT4-like"/>
</dbReference>
<gene>
    <name evidence="8" type="ORF">DM02DRAFT_584324</name>
</gene>
<evidence type="ECO:0000313" key="8">
    <source>
        <dbReference type="EMBL" id="PVI05356.1"/>
    </source>
</evidence>
<feature type="transmembrane region" description="Helical" evidence="6">
    <location>
        <begin position="239"/>
        <end position="263"/>
    </location>
</feature>
<sequence>MPAAVPIENGLQSSVIVSSSISIALVTVTVALRLLAKQKVRGWDAGDCCLIGALLANTALHTLVILLVVYGAFGFHITEIYTRFSPENAIFFFKGIMAFPILWTVVTCFSKISVLFMYTSVFVQESMARWARYIGAFLVTWNVATIIAGLTLCRPFARNWNRTIPGSCGSPSKLYTSIMVINMTIDVILLGLPLPYLFSLQMPLRRKIVASGMMTIGIGTWVITIYRQTLLSGLDFEDMTYTGVLATILSGLEPAVAIALACIPQMRPLCARKKQVSYGYGSSDNHERIDADSVVRLWSIDGVQSKRSKSDGVAADQEP</sequence>
<keyword evidence="3 6" id="KW-1133">Transmembrane helix</keyword>
<evidence type="ECO:0000313" key="9">
    <source>
        <dbReference type="Proteomes" id="UP000244855"/>
    </source>
</evidence>
<feature type="transmembrane region" description="Helical" evidence="6">
    <location>
        <begin position="177"/>
        <end position="196"/>
    </location>
</feature>
<keyword evidence="2 6" id="KW-0812">Transmembrane</keyword>
<evidence type="ECO:0000256" key="6">
    <source>
        <dbReference type="SAM" id="Phobius"/>
    </source>
</evidence>
<feature type="transmembrane region" description="Helical" evidence="6">
    <location>
        <begin position="208"/>
        <end position="227"/>
    </location>
</feature>
<dbReference type="EMBL" id="KZ805314">
    <property type="protein sequence ID" value="PVI05356.1"/>
    <property type="molecule type" value="Genomic_DNA"/>
</dbReference>
<dbReference type="Pfam" id="PF20684">
    <property type="entry name" value="Fung_rhodopsin"/>
    <property type="match status" value="1"/>
</dbReference>
<protein>
    <recommendedName>
        <fullName evidence="7">Rhodopsin domain-containing protein</fullName>
    </recommendedName>
</protein>
<reference evidence="8 9" key="1">
    <citation type="journal article" date="2018" name="Sci. Rep.">
        <title>Comparative genomics provides insights into the lifestyle and reveals functional heterogeneity of dark septate endophytic fungi.</title>
        <authorList>
            <person name="Knapp D.G."/>
            <person name="Nemeth J.B."/>
            <person name="Barry K."/>
            <person name="Hainaut M."/>
            <person name="Henrissat B."/>
            <person name="Johnson J."/>
            <person name="Kuo A."/>
            <person name="Lim J.H.P."/>
            <person name="Lipzen A."/>
            <person name="Nolan M."/>
            <person name="Ohm R.A."/>
            <person name="Tamas L."/>
            <person name="Grigoriev I.V."/>
            <person name="Spatafora J.W."/>
            <person name="Nagy L.G."/>
            <person name="Kovacs G.M."/>
        </authorList>
    </citation>
    <scope>NUCLEOTIDE SEQUENCE [LARGE SCALE GENOMIC DNA]</scope>
    <source>
        <strain evidence="8 9">DSE2036</strain>
    </source>
</reference>
<dbReference type="GO" id="GO:0016020">
    <property type="term" value="C:membrane"/>
    <property type="evidence" value="ECO:0007669"/>
    <property type="project" value="UniProtKB-SubCell"/>
</dbReference>
<evidence type="ECO:0000256" key="4">
    <source>
        <dbReference type="ARBA" id="ARBA00023136"/>
    </source>
</evidence>
<dbReference type="AlphaFoldDB" id="A0A2V1E4T4"/>
<evidence type="ECO:0000256" key="1">
    <source>
        <dbReference type="ARBA" id="ARBA00004141"/>
    </source>
</evidence>
<feature type="transmembrane region" description="Helical" evidence="6">
    <location>
        <begin position="130"/>
        <end position="157"/>
    </location>
</feature>
<evidence type="ECO:0000256" key="3">
    <source>
        <dbReference type="ARBA" id="ARBA00022989"/>
    </source>
</evidence>
<evidence type="ECO:0000256" key="2">
    <source>
        <dbReference type="ARBA" id="ARBA00022692"/>
    </source>
</evidence>
<dbReference type="PANTHER" id="PTHR33048:SF57">
    <property type="entry name" value="INTEGRAL MEMBRANE PROTEIN-RELATED"/>
    <property type="match status" value="1"/>
</dbReference>
<proteinExistence type="inferred from homology"/>
<organism evidence="8 9">
    <name type="scientific">Periconia macrospinosa</name>
    <dbReference type="NCBI Taxonomy" id="97972"/>
    <lineage>
        <taxon>Eukaryota</taxon>
        <taxon>Fungi</taxon>
        <taxon>Dikarya</taxon>
        <taxon>Ascomycota</taxon>
        <taxon>Pezizomycotina</taxon>
        <taxon>Dothideomycetes</taxon>
        <taxon>Pleosporomycetidae</taxon>
        <taxon>Pleosporales</taxon>
        <taxon>Massarineae</taxon>
        <taxon>Periconiaceae</taxon>
        <taxon>Periconia</taxon>
    </lineage>
</organism>
<dbReference type="InterPro" id="IPR049326">
    <property type="entry name" value="Rhodopsin_dom_fungi"/>
</dbReference>
<evidence type="ECO:0000259" key="7">
    <source>
        <dbReference type="Pfam" id="PF20684"/>
    </source>
</evidence>
<name>A0A2V1E4T4_9PLEO</name>
<comment type="similarity">
    <text evidence="5">Belongs to the SAT4 family.</text>
</comment>
<feature type="domain" description="Rhodopsin" evidence="7">
    <location>
        <begin position="32"/>
        <end position="271"/>
    </location>
</feature>
<dbReference type="PANTHER" id="PTHR33048">
    <property type="entry name" value="PTH11-LIKE INTEGRAL MEMBRANE PROTEIN (AFU_ORTHOLOGUE AFUA_5G11245)"/>
    <property type="match status" value="1"/>
</dbReference>
<dbReference type="Proteomes" id="UP000244855">
    <property type="component" value="Unassembled WGS sequence"/>
</dbReference>
<comment type="subcellular location">
    <subcellularLocation>
        <location evidence="1">Membrane</location>
        <topology evidence="1">Multi-pass membrane protein</topology>
    </subcellularLocation>
</comment>
<feature type="transmembrane region" description="Helical" evidence="6">
    <location>
        <begin position="15"/>
        <end position="36"/>
    </location>
</feature>
<feature type="transmembrane region" description="Helical" evidence="6">
    <location>
        <begin position="48"/>
        <end position="70"/>
    </location>
</feature>
<keyword evidence="4 6" id="KW-0472">Membrane</keyword>
<evidence type="ECO:0000256" key="5">
    <source>
        <dbReference type="ARBA" id="ARBA00038359"/>
    </source>
</evidence>
<accession>A0A2V1E4T4</accession>
<feature type="transmembrane region" description="Helical" evidence="6">
    <location>
        <begin position="90"/>
        <end position="118"/>
    </location>
</feature>
<keyword evidence="9" id="KW-1185">Reference proteome</keyword>
<dbReference type="OrthoDB" id="3934549at2759"/>